<keyword evidence="4 8" id="KW-0297">G-protein coupled receptor</keyword>
<dbReference type="PROSITE" id="PS00237">
    <property type="entry name" value="G_PROTEIN_RECEP_F1_1"/>
    <property type="match status" value="1"/>
</dbReference>
<dbReference type="Gene3D" id="1.20.1070.10">
    <property type="entry name" value="Rhodopsin 7-helix transmembrane proteins"/>
    <property type="match status" value="1"/>
</dbReference>
<dbReference type="Pfam" id="PF00001">
    <property type="entry name" value="7tm_1"/>
    <property type="match status" value="2"/>
</dbReference>
<protein>
    <submittedName>
        <fullName evidence="13">Neuropeptide FF receptor 2-like</fullName>
    </submittedName>
</protein>
<dbReference type="PANTHER" id="PTHR45695">
    <property type="entry name" value="LEUCOKININ RECEPTOR-RELATED"/>
    <property type="match status" value="1"/>
</dbReference>
<comment type="subcellular location">
    <subcellularLocation>
        <location evidence="1">Membrane</location>
        <topology evidence="1">Multi-pass membrane protein</topology>
    </subcellularLocation>
</comment>
<feature type="transmembrane region" description="Helical" evidence="10">
    <location>
        <begin position="12"/>
        <end position="40"/>
    </location>
</feature>
<feature type="region of interest" description="Disordered" evidence="9">
    <location>
        <begin position="412"/>
        <end position="431"/>
    </location>
</feature>
<dbReference type="GeneID" id="106816786"/>
<evidence type="ECO:0000256" key="1">
    <source>
        <dbReference type="ARBA" id="ARBA00004141"/>
    </source>
</evidence>
<keyword evidence="7 8" id="KW-0807">Transducer</keyword>
<dbReference type="RefSeq" id="XP_014676895.1">
    <property type="nucleotide sequence ID" value="XM_014821409.1"/>
</dbReference>
<evidence type="ECO:0000256" key="4">
    <source>
        <dbReference type="ARBA" id="ARBA00023040"/>
    </source>
</evidence>
<organism evidence="12 13">
    <name type="scientific">Priapulus caudatus</name>
    <name type="common">Priapulid worm</name>
    <dbReference type="NCBI Taxonomy" id="37621"/>
    <lineage>
        <taxon>Eukaryota</taxon>
        <taxon>Metazoa</taxon>
        <taxon>Ecdysozoa</taxon>
        <taxon>Scalidophora</taxon>
        <taxon>Priapulida</taxon>
        <taxon>Priapulimorpha</taxon>
        <taxon>Priapulimorphida</taxon>
        <taxon>Priapulidae</taxon>
        <taxon>Priapulus</taxon>
    </lineage>
</organism>
<sequence length="431" mass="47456">MAELFIYLFPPGWWTFFFVAFIAQFVMIFVGNLAVITTFIWERELLTPVNMYILSLSCADILMSACAAVYARILQFSREQLADDPRACSWLEIWFVAGFNFLSGVFTMVAVAVDRHRAIVRPTEAKFSRRHTLAAIAAIWLVASLFLVFPYVISAIYGDRPRASANDTLVDDDNVTEVTTTGSAADVNATSFNSPYIYYCSAEKQSGSSFVFSVVVVASFYLLPLAIISALYGRVIYELYSSNAAGASMLPPESLAKKRKAIKMMLVIVVLFATAYLPMYVVQLVRTVRFGTSTPQQDLTMGILLNIAYLLVMCNTWLNVVVYSFFNAAFRTAFKRMVRSVCGRARKRVRHLSGSSRVSIEKQISKTRATLSSSLSSLQRAFSTTVTMETTVSSAGSLASQVSVMSAVSATVSEKSAGEGPERSATARKSA</sequence>
<evidence type="ECO:0000256" key="5">
    <source>
        <dbReference type="ARBA" id="ARBA00023136"/>
    </source>
</evidence>
<evidence type="ECO:0000256" key="8">
    <source>
        <dbReference type="RuleBase" id="RU000688"/>
    </source>
</evidence>
<dbReference type="InterPro" id="IPR000276">
    <property type="entry name" value="GPCR_Rhodpsn"/>
</dbReference>
<evidence type="ECO:0000256" key="10">
    <source>
        <dbReference type="SAM" id="Phobius"/>
    </source>
</evidence>
<dbReference type="PROSITE" id="PS50262">
    <property type="entry name" value="G_PROTEIN_RECEP_F1_2"/>
    <property type="match status" value="1"/>
</dbReference>
<keyword evidence="3 10" id="KW-1133">Transmembrane helix</keyword>
<comment type="similarity">
    <text evidence="8">Belongs to the G-protein coupled receptor 1 family.</text>
</comment>
<keyword evidence="2 8" id="KW-0812">Transmembrane</keyword>
<feature type="transmembrane region" description="Helical" evidence="10">
    <location>
        <begin position="210"/>
        <end position="232"/>
    </location>
</feature>
<feature type="transmembrane region" description="Helical" evidence="10">
    <location>
        <begin position="264"/>
        <end position="283"/>
    </location>
</feature>
<feature type="transmembrane region" description="Helical" evidence="10">
    <location>
        <begin position="133"/>
        <end position="157"/>
    </location>
</feature>
<reference evidence="13" key="1">
    <citation type="submission" date="2025-08" db="UniProtKB">
        <authorList>
            <consortium name="RefSeq"/>
        </authorList>
    </citation>
    <scope>IDENTIFICATION</scope>
</reference>
<dbReference type="PRINTS" id="PR00237">
    <property type="entry name" value="GPCRRHODOPSN"/>
</dbReference>
<feature type="transmembrane region" description="Helical" evidence="10">
    <location>
        <begin position="93"/>
        <end position="113"/>
    </location>
</feature>
<keyword evidence="6 8" id="KW-0675">Receptor</keyword>
<dbReference type="PANTHER" id="PTHR45695:SF9">
    <property type="entry name" value="LEUCOKININ RECEPTOR"/>
    <property type="match status" value="1"/>
</dbReference>
<evidence type="ECO:0000256" key="3">
    <source>
        <dbReference type="ARBA" id="ARBA00022989"/>
    </source>
</evidence>
<keyword evidence="5 10" id="KW-0472">Membrane</keyword>
<feature type="transmembrane region" description="Helical" evidence="10">
    <location>
        <begin position="52"/>
        <end position="73"/>
    </location>
</feature>
<proteinExistence type="inferred from homology"/>
<accession>A0ABM1EXH4</accession>
<evidence type="ECO:0000259" key="11">
    <source>
        <dbReference type="PROSITE" id="PS50262"/>
    </source>
</evidence>
<dbReference type="Proteomes" id="UP000695022">
    <property type="component" value="Unplaced"/>
</dbReference>
<dbReference type="InterPro" id="IPR017452">
    <property type="entry name" value="GPCR_Rhodpsn_7TM"/>
</dbReference>
<gene>
    <name evidence="13" type="primary">LOC106816786</name>
</gene>
<evidence type="ECO:0000256" key="7">
    <source>
        <dbReference type="ARBA" id="ARBA00023224"/>
    </source>
</evidence>
<evidence type="ECO:0000256" key="2">
    <source>
        <dbReference type="ARBA" id="ARBA00022692"/>
    </source>
</evidence>
<keyword evidence="12" id="KW-1185">Reference proteome</keyword>
<evidence type="ECO:0000256" key="6">
    <source>
        <dbReference type="ARBA" id="ARBA00023170"/>
    </source>
</evidence>
<feature type="transmembrane region" description="Helical" evidence="10">
    <location>
        <begin position="303"/>
        <end position="330"/>
    </location>
</feature>
<evidence type="ECO:0000313" key="13">
    <source>
        <dbReference type="RefSeq" id="XP_014676895.1"/>
    </source>
</evidence>
<evidence type="ECO:0000313" key="12">
    <source>
        <dbReference type="Proteomes" id="UP000695022"/>
    </source>
</evidence>
<evidence type="ECO:0000256" key="9">
    <source>
        <dbReference type="SAM" id="MobiDB-lite"/>
    </source>
</evidence>
<name>A0ABM1EXH4_PRICU</name>
<dbReference type="SUPFAM" id="SSF81321">
    <property type="entry name" value="Family A G protein-coupled receptor-like"/>
    <property type="match status" value="1"/>
</dbReference>
<feature type="domain" description="G-protein coupled receptors family 1 profile" evidence="11">
    <location>
        <begin position="31"/>
        <end position="323"/>
    </location>
</feature>